<comment type="caution">
    <text evidence="2">The sequence shown here is derived from an EMBL/GenBank/DDBJ whole genome shotgun (WGS) entry which is preliminary data.</text>
</comment>
<evidence type="ECO:0000256" key="1">
    <source>
        <dbReference type="SAM" id="MobiDB-lite"/>
    </source>
</evidence>
<reference evidence="2 3" key="1">
    <citation type="submission" date="2014-04" db="EMBL/GenBank/DDBJ databases">
        <title>Draft Genome Sequence of Lactobacillus animalis 381-IL-28.</title>
        <authorList>
            <person name="Sturino J.M."/>
            <person name="Rajendran M."/>
            <person name="Altermann E."/>
        </authorList>
    </citation>
    <scope>NUCLEOTIDE SEQUENCE [LARGE SCALE GENOMIC DNA]</scope>
    <source>
        <strain evidence="2 3">381-IL-28</strain>
    </source>
</reference>
<accession>A0ABR4RNT1</accession>
<feature type="compositionally biased region" description="Low complexity" evidence="1">
    <location>
        <begin position="1"/>
        <end position="11"/>
    </location>
</feature>
<proteinExistence type="predicted"/>
<sequence>MDGSIEKSSITKSKKTAKSVLSDAGSSPDNMEFVDKKWV</sequence>
<dbReference type="Proteomes" id="UP000027129">
    <property type="component" value="Unassembled WGS sequence"/>
</dbReference>
<name>A0ABR4RNT1_9LACO</name>
<dbReference type="EMBL" id="JMHU01000014">
    <property type="protein sequence ID" value="KDA45677.1"/>
    <property type="molecule type" value="Genomic_DNA"/>
</dbReference>
<protein>
    <submittedName>
        <fullName evidence="2">Uncharacterized protein</fullName>
    </submittedName>
</protein>
<evidence type="ECO:0000313" key="2">
    <source>
        <dbReference type="EMBL" id="KDA45677.1"/>
    </source>
</evidence>
<organism evidence="2 3">
    <name type="scientific">Ligilactobacillus animalis</name>
    <dbReference type="NCBI Taxonomy" id="1605"/>
    <lineage>
        <taxon>Bacteria</taxon>
        <taxon>Bacillati</taxon>
        <taxon>Bacillota</taxon>
        <taxon>Bacilli</taxon>
        <taxon>Lactobacillales</taxon>
        <taxon>Lactobacillaceae</taxon>
        <taxon>Ligilactobacillus</taxon>
    </lineage>
</organism>
<evidence type="ECO:0000313" key="3">
    <source>
        <dbReference type="Proteomes" id="UP000027129"/>
    </source>
</evidence>
<gene>
    <name evidence="2" type="ORF">Lani381_1302</name>
</gene>
<feature type="region of interest" description="Disordered" evidence="1">
    <location>
        <begin position="1"/>
        <end position="39"/>
    </location>
</feature>
<keyword evidence="3" id="KW-1185">Reference proteome</keyword>